<dbReference type="AlphaFoldDB" id="A0A5F8GQV5"/>
<dbReference type="PANTHER" id="PTHR10030:SF45">
    <property type="entry name" value="PLASMA ALPHA-L-FUCOSIDASE"/>
    <property type="match status" value="1"/>
</dbReference>
<dbReference type="PROSITE" id="PS00385">
    <property type="entry name" value="ALPHA_L_FUCOSIDASE"/>
    <property type="match status" value="1"/>
</dbReference>
<evidence type="ECO:0000313" key="14">
    <source>
        <dbReference type="Proteomes" id="UP000002280"/>
    </source>
</evidence>
<dbReference type="Pfam" id="PF16757">
    <property type="entry name" value="Fucosidase_C"/>
    <property type="match status" value="1"/>
</dbReference>
<protein>
    <recommendedName>
        <fullName evidence="3 8">Alpha-L-fucosidase</fullName>
        <ecNumber evidence="3 8">3.2.1.51</ecNumber>
    </recommendedName>
</protein>
<dbReference type="GO" id="GO:0004560">
    <property type="term" value="F:alpha-L-fucosidase activity"/>
    <property type="evidence" value="ECO:0000318"/>
    <property type="project" value="GO_Central"/>
</dbReference>
<comment type="function">
    <text evidence="1 8">Alpha-L-fucosidase is responsible for hydrolyzing the alpha-1,6-linked fucose joined to the reducing-end N-acetylglucosamine of the carbohydrate moieties of glycoproteins.</text>
</comment>
<dbReference type="OMA" id="ILWYDVP"/>
<dbReference type="STRING" id="13616.ENSMODP00000050038"/>
<sequence length="495" mass="57130">MAGSQSSGQPLVPARGSALLLLSLLLLLSQLLPGCSAQTKRYEPTWDSLDARELPAWFDEAKFGIFIHWGVFSVPGFGSEWFWWYWREQKIPAFVDFMKANYPPDFKYEDFALEFKGTFFKAYQWADIFQASGAKYIVLTTKHHEGFNLWKSNNSWNWNSVDRGPRRDIVKEIEVAIRSKTDLHFGLYYSLFEWFNPLFLLDKANKFKSKRYPVAKSLPDLYDLVNTYKPEILWADGDGDAPDTYWNSTDFLAWLYNESPVRDTVVTNDRWGLDNICRHGGYYTCSDRYNPGHLLPHKWENCMTIDKESWSYRRNAPLSDYLTIEEIVSQLVETVSCGGNFLMNIGPNKDGVISPIYEERLRQTGAWMKVNGEAIYETKPWRAQNDTLTPRVWYTSKPKENLVYAIFLQWPSSRMLVLGEPKATSGATTDRGVCTKTLVCKGDLSGKIRCTETVPLSWCWKPGSSGTKSRYTWRLPQLHWMVVLSFVLQHALSTP</sequence>
<organism evidence="13 14">
    <name type="scientific">Monodelphis domestica</name>
    <name type="common">Gray short-tailed opossum</name>
    <dbReference type="NCBI Taxonomy" id="13616"/>
    <lineage>
        <taxon>Eukaryota</taxon>
        <taxon>Metazoa</taxon>
        <taxon>Chordata</taxon>
        <taxon>Craniata</taxon>
        <taxon>Vertebrata</taxon>
        <taxon>Euteleostomi</taxon>
        <taxon>Mammalia</taxon>
        <taxon>Metatheria</taxon>
        <taxon>Didelphimorphia</taxon>
        <taxon>Didelphidae</taxon>
        <taxon>Monodelphis</taxon>
    </lineage>
</organism>
<dbReference type="PANTHER" id="PTHR10030">
    <property type="entry name" value="ALPHA-L-FUCOSIDASE"/>
    <property type="match status" value="1"/>
</dbReference>
<evidence type="ECO:0000256" key="8">
    <source>
        <dbReference type="PIRNR" id="PIRNR001092"/>
    </source>
</evidence>
<dbReference type="InParanoid" id="A0A5F8GQV5"/>
<evidence type="ECO:0000259" key="12">
    <source>
        <dbReference type="Pfam" id="PF16757"/>
    </source>
</evidence>
<dbReference type="InterPro" id="IPR017853">
    <property type="entry name" value="GH"/>
</dbReference>
<dbReference type="FunCoup" id="A0A5F8GQV5">
    <property type="interactions" value="136"/>
</dbReference>
<evidence type="ECO:0000256" key="7">
    <source>
        <dbReference type="ARBA" id="ARBA00023295"/>
    </source>
</evidence>
<dbReference type="PIRSF" id="PIRSF001092">
    <property type="entry name" value="Alpha-L-fucosidase"/>
    <property type="match status" value="1"/>
</dbReference>
<dbReference type="InterPro" id="IPR016286">
    <property type="entry name" value="FUC_metazoa-typ"/>
</dbReference>
<keyword evidence="14" id="KW-1185">Reference proteome</keyword>
<keyword evidence="5 8" id="KW-0378">Hydrolase</keyword>
<dbReference type="PRINTS" id="PR00741">
    <property type="entry name" value="GLHYDRLASE29"/>
</dbReference>
<keyword evidence="7 8" id="KW-0326">Glycosidase</keyword>
<dbReference type="InterPro" id="IPR031919">
    <property type="entry name" value="Fucosidase_C"/>
</dbReference>
<feature type="chain" id="PRO_5023923098" description="Alpha-L-fucosidase" evidence="10">
    <location>
        <begin position="38"/>
        <end position="495"/>
    </location>
</feature>
<comment type="catalytic activity">
    <reaction evidence="8">
        <text>an alpha-L-fucoside + H2O = L-fucose + an alcohol</text>
        <dbReference type="Rhea" id="RHEA:12288"/>
        <dbReference type="ChEBI" id="CHEBI:2181"/>
        <dbReference type="ChEBI" id="CHEBI:15377"/>
        <dbReference type="ChEBI" id="CHEBI:28349"/>
        <dbReference type="ChEBI" id="CHEBI:30879"/>
        <dbReference type="EC" id="3.2.1.51"/>
    </reaction>
</comment>
<keyword evidence="6" id="KW-0325">Glycoprotein</keyword>
<feature type="domain" description="Alpha-L-fucosidase C-terminal" evidence="12">
    <location>
        <begin position="384"/>
        <end position="428"/>
    </location>
</feature>
<evidence type="ECO:0000256" key="1">
    <source>
        <dbReference type="ARBA" id="ARBA00004071"/>
    </source>
</evidence>
<dbReference type="FunFam" id="3.20.20.80:FF:000027">
    <property type="entry name" value="Alpha-L-fucosidase"/>
    <property type="match status" value="1"/>
</dbReference>
<dbReference type="SMART" id="SM00812">
    <property type="entry name" value="Alpha_L_fucos"/>
    <property type="match status" value="1"/>
</dbReference>
<reference evidence="13" key="3">
    <citation type="submission" date="2025-09" db="UniProtKB">
        <authorList>
            <consortium name="Ensembl"/>
        </authorList>
    </citation>
    <scope>IDENTIFICATION</scope>
</reference>
<dbReference type="Gene3D" id="3.20.20.80">
    <property type="entry name" value="Glycosidases"/>
    <property type="match status" value="1"/>
</dbReference>
<dbReference type="InterPro" id="IPR018526">
    <property type="entry name" value="Glyco_hydro_29_CS"/>
</dbReference>
<evidence type="ECO:0000256" key="4">
    <source>
        <dbReference type="ARBA" id="ARBA00022729"/>
    </source>
</evidence>
<feature type="site" description="May be important for catalysis" evidence="9">
    <location>
        <position position="302"/>
    </location>
</feature>
<evidence type="ECO:0000256" key="9">
    <source>
        <dbReference type="PIRSR" id="PIRSR001092-1"/>
    </source>
</evidence>
<dbReference type="GeneTree" id="ENSGT00440000035378"/>
<evidence type="ECO:0000256" key="10">
    <source>
        <dbReference type="SAM" id="SignalP"/>
    </source>
</evidence>
<comment type="subunit">
    <text evidence="8">Homotetramer.</text>
</comment>
<proteinExistence type="inferred from homology"/>
<dbReference type="Bgee" id="ENSMODG00000017260">
    <property type="expression patterns" value="Expressed in uterine wall and 20 other cell types or tissues"/>
</dbReference>
<dbReference type="GO" id="GO:0016139">
    <property type="term" value="P:glycoside catabolic process"/>
    <property type="evidence" value="ECO:0000318"/>
    <property type="project" value="GO_Central"/>
</dbReference>
<evidence type="ECO:0000259" key="11">
    <source>
        <dbReference type="Pfam" id="PF01120"/>
    </source>
</evidence>
<dbReference type="GO" id="GO:0005764">
    <property type="term" value="C:lysosome"/>
    <property type="evidence" value="ECO:0000318"/>
    <property type="project" value="GO_Central"/>
</dbReference>
<evidence type="ECO:0000256" key="3">
    <source>
        <dbReference type="ARBA" id="ARBA00012662"/>
    </source>
</evidence>
<evidence type="ECO:0000313" key="13">
    <source>
        <dbReference type="Ensembl" id="ENSMODP00000050038.1"/>
    </source>
</evidence>
<dbReference type="Pfam" id="PF01120">
    <property type="entry name" value="Alpha_L_fucos"/>
    <property type="match status" value="1"/>
</dbReference>
<dbReference type="InterPro" id="IPR000933">
    <property type="entry name" value="Glyco_hydro_29"/>
</dbReference>
<evidence type="ECO:0000256" key="5">
    <source>
        <dbReference type="ARBA" id="ARBA00022801"/>
    </source>
</evidence>
<reference evidence="13" key="2">
    <citation type="submission" date="2025-08" db="UniProtKB">
        <authorList>
            <consortium name="Ensembl"/>
        </authorList>
    </citation>
    <scope>IDENTIFICATION</scope>
</reference>
<evidence type="ECO:0000256" key="2">
    <source>
        <dbReference type="ARBA" id="ARBA00007951"/>
    </source>
</evidence>
<feature type="signal peptide" evidence="10">
    <location>
        <begin position="1"/>
        <end position="37"/>
    </location>
</feature>
<name>A0A5F8GQV5_MONDO</name>
<dbReference type="SUPFAM" id="SSF51445">
    <property type="entry name" value="(Trans)glycosidases"/>
    <property type="match status" value="1"/>
</dbReference>
<dbReference type="InterPro" id="IPR057739">
    <property type="entry name" value="Glyco_hydro_29_N"/>
</dbReference>
<dbReference type="Ensembl" id="ENSMODT00000074223.1">
    <property type="protein sequence ID" value="ENSMODP00000050038.1"/>
    <property type="gene ID" value="ENSMODG00000017260.5"/>
</dbReference>
<reference evidence="13 14" key="1">
    <citation type="journal article" date="2007" name="Nature">
        <title>Genome of the marsupial Monodelphis domestica reveals innovation in non-coding sequences.</title>
        <authorList>
            <person name="Mikkelsen T.S."/>
            <person name="Wakefield M.J."/>
            <person name="Aken B."/>
            <person name="Amemiya C.T."/>
            <person name="Chang J.L."/>
            <person name="Duke S."/>
            <person name="Garber M."/>
            <person name="Gentles A.J."/>
            <person name="Goodstadt L."/>
            <person name="Heger A."/>
            <person name="Jurka J."/>
            <person name="Kamal M."/>
            <person name="Mauceli E."/>
            <person name="Searle S.M."/>
            <person name="Sharpe T."/>
            <person name="Baker M.L."/>
            <person name="Batzer M.A."/>
            <person name="Benos P.V."/>
            <person name="Belov K."/>
            <person name="Clamp M."/>
            <person name="Cook A."/>
            <person name="Cuff J."/>
            <person name="Das R."/>
            <person name="Davidow L."/>
            <person name="Deakin J.E."/>
            <person name="Fazzari M.J."/>
            <person name="Glass J.L."/>
            <person name="Grabherr M."/>
            <person name="Greally J.M."/>
            <person name="Gu W."/>
            <person name="Hore T.A."/>
            <person name="Huttley G.A."/>
            <person name="Kleber M."/>
            <person name="Jirtle R.L."/>
            <person name="Koina E."/>
            <person name="Lee J.T."/>
            <person name="Mahony S."/>
            <person name="Marra M.A."/>
            <person name="Miller R.D."/>
            <person name="Nicholls R.D."/>
            <person name="Oda M."/>
            <person name="Papenfuss A.T."/>
            <person name="Parra Z.E."/>
            <person name="Pollock D.D."/>
            <person name="Ray D.A."/>
            <person name="Schein J.E."/>
            <person name="Speed T.P."/>
            <person name="Thompson K."/>
            <person name="VandeBerg J.L."/>
            <person name="Wade C.M."/>
            <person name="Walker J.A."/>
            <person name="Waters P.D."/>
            <person name="Webber C."/>
            <person name="Weidman J.R."/>
            <person name="Xie X."/>
            <person name="Zody M.C."/>
            <person name="Baldwin J."/>
            <person name="Abdouelleil A."/>
            <person name="Abdulkadir J."/>
            <person name="Abebe A."/>
            <person name="Abera B."/>
            <person name="Abreu J."/>
            <person name="Acer S.C."/>
            <person name="Aftuck L."/>
            <person name="Alexander A."/>
            <person name="An P."/>
            <person name="Anderson E."/>
            <person name="Anderson S."/>
            <person name="Arachi H."/>
            <person name="Azer M."/>
            <person name="Bachantsang P."/>
            <person name="Barry A."/>
            <person name="Bayul T."/>
            <person name="Berlin A."/>
            <person name="Bessette D."/>
            <person name="Bloom T."/>
            <person name="Bloom T."/>
            <person name="Boguslavskiy L."/>
            <person name="Bonnet C."/>
            <person name="Boukhgalter B."/>
            <person name="Bourzgui I."/>
            <person name="Brown A."/>
            <person name="Cahill P."/>
            <person name="Channer S."/>
            <person name="Cheshatsang Y."/>
            <person name="Chuda L."/>
            <person name="Citroen M."/>
            <person name="Collymore A."/>
            <person name="Cooke P."/>
            <person name="Costello M."/>
            <person name="D'Aco K."/>
            <person name="Daza R."/>
            <person name="De Haan G."/>
            <person name="DeGray S."/>
            <person name="DeMaso C."/>
            <person name="Dhargay N."/>
            <person name="Dooley K."/>
            <person name="Dooley E."/>
            <person name="Doricent M."/>
            <person name="Dorje P."/>
            <person name="Dorjee K."/>
            <person name="Dupes A."/>
            <person name="Elong R."/>
            <person name="Falk J."/>
            <person name="Farina A."/>
            <person name="Faro S."/>
            <person name="Ferguson D."/>
            <person name="Fisher S."/>
            <person name="Foley C.D."/>
            <person name="Franke A."/>
            <person name="Friedrich D."/>
            <person name="Gadbois L."/>
            <person name="Gearin G."/>
            <person name="Gearin C.R."/>
            <person name="Giannoukos G."/>
            <person name="Goode T."/>
            <person name="Graham J."/>
            <person name="Grandbois E."/>
            <person name="Grewal S."/>
            <person name="Gyaltsen K."/>
            <person name="Hafez N."/>
            <person name="Hagos B."/>
            <person name="Hall J."/>
            <person name="Henson C."/>
            <person name="Hollinger A."/>
            <person name="Honan T."/>
            <person name="Huard M.D."/>
            <person name="Hughes L."/>
            <person name="Hurhula B."/>
            <person name="Husby M.E."/>
            <person name="Kamat A."/>
            <person name="Kanga B."/>
            <person name="Kashin S."/>
            <person name="Khazanovich D."/>
            <person name="Kisner P."/>
            <person name="Lance K."/>
            <person name="Lara M."/>
            <person name="Lee W."/>
            <person name="Lennon N."/>
            <person name="Letendre F."/>
            <person name="LeVine R."/>
            <person name="Lipovsky A."/>
            <person name="Liu X."/>
            <person name="Liu J."/>
            <person name="Liu S."/>
            <person name="Lokyitsang T."/>
            <person name="Lokyitsang Y."/>
            <person name="Lubonja R."/>
            <person name="Lui A."/>
            <person name="MacDonald P."/>
            <person name="Magnisalis V."/>
            <person name="Maru K."/>
            <person name="Matthews C."/>
            <person name="McCusker W."/>
            <person name="McDonough S."/>
            <person name="Mehta T."/>
            <person name="Meldrim J."/>
            <person name="Meneus L."/>
            <person name="Mihai O."/>
            <person name="Mihalev A."/>
            <person name="Mihova T."/>
            <person name="Mittelman R."/>
            <person name="Mlenga V."/>
            <person name="Montmayeur A."/>
            <person name="Mulrain L."/>
            <person name="Navidi A."/>
            <person name="Naylor J."/>
            <person name="Negash T."/>
            <person name="Nguyen T."/>
            <person name="Nguyen N."/>
            <person name="Nicol R."/>
            <person name="Norbu C."/>
            <person name="Norbu N."/>
            <person name="Novod N."/>
            <person name="O'Neill B."/>
            <person name="Osman S."/>
            <person name="Markiewicz E."/>
            <person name="Oyono O.L."/>
            <person name="Patti C."/>
            <person name="Phunkhang P."/>
            <person name="Pierre F."/>
            <person name="Priest M."/>
            <person name="Raghuraman S."/>
            <person name="Rege F."/>
            <person name="Reyes R."/>
            <person name="Rise C."/>
            <person name="Rogov P."/>
            <person name="Ross K."/>
            <person name="Ryan E."/>
            <person name="Settipalli S."/>
            <person name="Shea T."/>
            <person name="Sherpa N."/>
            <person name="Shi L."/>
            <person name="Shih D."/>
            <person name="Sparrow T."/>
            <person name="Spaulding J."/>
            <person name="Stalker J."/>
            <person name="Stange-Thomann N."/>
            <person name="Stavropoulos S."/>
            <person name="Stone C."/>
            <person name="Strader C."/>
            <person name="Tesfaye S."/>
            <person name="Thomson T."/>
            <person name="Thoulutsang Y."/>
            <person name="Thoulutsang D."/>
            <person name="Topham K."/>
            <person name="Topping I."/>
            <person name="Tsamla T."/>
            <person name="Vassiliev H."/>
            <person name="Vo A."/>
            <person name="Wangchuk T."/>
            <person name="Wangdi T."/>
            <person name="Weiand M."/>
            <person name="Wilkinson J."/>
            <person name="Wilson A."/>
            <person name="Yadav S."/>
            <person name="Young G."/>
            <person name="Yu Q."/>
            <person name="Zembek L."/>
            <person name="Zhong D."/>
            <person name="Zimmer A."/>
            <person name="Zwirko Z."/>
            <person name="Jaffe D.B."/>
            <person name="Alvarez P."/>
            <person name="Brockman W."/>
            <person name="Butler J."/>
            <person name="Chin C."/>
            <person name="Gnerre S."/>
            <person name="MacCallum I."/>
            <person name="Graves J.A."/>
            <person name="Ponting C.P."/>
            <person name="Breen M."/>
            <person name="Samollow P.B."/>
            <person name="Lander E.S."/>
            <person name="Lindblad-Toh K."/>
        </authorList>
    </citation>
    <scope>NUCLEOTIDE SEQUENCE [LARGE SCALE GENOMIC DNA]</scope>
</reference>
<dbReference type="GO" id="GO:0006004">
    <property type="term" value="P:fucose metabolic process"/>
    <property type="evidence" value="ECO:0000318"/>
    <property type="project" value="GO_Central"/>
</dbReference>
<keyword evidence="4 10" id="KW-0732">Signal</keyword>
<accession>A0A5F8GQV5</accession>
<dbReference type="Proteomes" id="UP000002280">
    <property type="component" value="Chromosome 2"/>
</dbReference>
<feature type="domain" description="Glycoside hydrolase family 29 N-terminal" evidence="11">
    <location>
        <begin position="37"/>
        <end position="373"/>
    </location>
</feature>
<dbReference type="EC" id="3.2.1.51" evidence="3 8"/>
<comment type="similarity">
    <text evidence="2 8">Belongs to the glycosyl hydrolase 29 family.</text>
</comment>
<evidence type="ECO:0000256" key="6">
    <source>
        <dbReference type="ARBA" id="ARBA00023180"/>
    </source>
</evidence>